<evidence type="ECO:0000313" key="18">
    <source>
        <dbReference type="Proteomes" id="UP000002012"/>
    </source>
</evidence>
<gene>
    <name evidence="17" type="ordered locus">Dacet_1939</name>
</gene>
<dbReference type="OrthoDB" id="9804984at2"/>
<dbReference type="GO" id="GO:0009097">
    <property type="term" value="P:isoleucine biosynthetic process"/>
    <property type="evidence" value="ECO:0007669"/>
    <property type="project" value="UniProtKB-UniPathway"/>
</dbReference>
<dbReference type="PANTHER" id="PTHR11825:SF44">
    <property type="entry name" value="BRANCHED-CHAIN-AMINO-ACID AMINOTRANSFERASE"/>
    <property type="match status" value="1"/>
</dbReference>
<reference evidence="17 18" key="1">
    <citation type="journal article" date="2010" name="Stand. Genomic Sci.">
        <title>Complete genome sequence of Denitrovibrio acetiphilus type strain (N2460).</title>
        <authorList>
            <person name="Kiss H."/>
            <person name="Lang E."/>
            <person name="Lapidus A."/>
            <person name="Copeland A."/>
            <person name="Nolan M."/>
            <person name="Glavina Del Rio T."/>
            <person name="Chen F."/>
            <person name="Lucas S."/>
            <person name="Tice H."/>
            <person name="Cheng J.F."/>
            <person name="Han C."/>
            <person name="Goodwin L."/>
            <person name="Pitluck S."/>
            <person name="Liolios K."/>
            <person name="Pati A."/>
            <person name="Ivanova N."/>
            <person name="Mavromatis K."/>
            <person name="Chen A."/>
            <person name="Palaniappan K."/>
            <person name="Land M."/>
            <person name="Hauser L."/>
            <person name="Chang Y.J."/>
            <person name="Jeffries C.D."/>
            <person name="Detter J.C."/>
            <person name="Brettin T."/>
            <person name="Spring S."/>
            <person name="Rohde M."/>
            <person name="Goker M."/>
            <person name="Woyke T."/>
            <person name="Bristow J."/>
            <person name="Eisen J.A."/>
            <person name="Markowitz V."/>
            <person name="Hugenholtz P."/>
            <person name="Kyrpides N.C."/>
            <person name="Klenk H.P."/>
        </authorList>
    </citation>
    <scope>NUCLEOTIDE SEQUENCE [LARGE SCALE GENOMIC DNA]</scope>
    <source>
        <strain evidence="18">DSM 12809 / NBRC 114555 / N2460</strain>
    </source>
</reference>
<evidence type="ECO:0000256" key="5">
    <source>
        <dbReference type="ARBA" id="ARBA00005072"/>
    </source>
</evidence>
<dbReference type="NCBIfam" id="NF009897">
    <property type="entry name" value="PRK13357.1"/>
    <property type="match status" value="1"/>
</dbReference>
<keyword evidence="11" id="KW-0663">Pyridoxal phosphate</keyword>
<evidence type="ECO:0000256" key="7">
    <source>
        <dbReference type="ARBA" id="ARBA00013053"/>
    </source>
</evidence>
<evidence type="ECO:0000256" key="11">
    <source>
        <dbReference type="ARBA" id="ARBA00022898"/>
    </source>
</evidence>
<evidence type="ECO:0000256" key="4">
    <source>
        <dbReference type="ARBA" id="ARBA00004931"/>
    </source>
</evidence>
<dbReference type="PANTHER" id="PTHR11825">
    <property type="entry name" value="SUBGROUP IIII AMINOTRANSFERASE"/>
    <property type="match status" value="1"/>
</dbReference>
<organism evidence="17 18">
    <name type="scientific">Denitrovibrio acetiphilus (strain DSM 12809 / NBRC 114555 / N2460)</name>
    <dbReference type="NCBI Taxonomy" id="522772"/>
    <lineage>
        <taxon>Bacteria</taxon>
        <taxon>Pseudomonadati</taxon>
        <taxon>Deferribacterota</taxon>
        <taxon>Deferribacteres</taxon>
        <taxon>Deferribacterales</taxon>
        <taxon>Geovibrionaceae</taxon>
        <taxon>Denitrovibrio</taxon>
    </lineage>
</organism>
<comment type="catalytic activity">
    <reaction evidence="13">
        <text>L-valine + 2-oxoglutarate = 3-methyl-2-oxobutanoate + L-glutamate</text>
        <dbReference type="Rhea" id="RHEA:24813"/>
        <dbReference type="ChEBI" id="CHEBI:11851"/>
        <dbReference type="ChEBI" id="CHEBI:16810"/>
        <dbReference type="ChEBI" id="CHEBI:29985"/>
        <dbReference type="ChEBI" id="CHEBI:57762"/>
        <dbReference type="EC" id="2.6.1.42"/>
    </reaction>
</comment>
<accession>D4H139</accession>
<dbReference type="InterPro" id="IPR043131">
    <property type="entry name" value="BCAT-like_N"/>
</dbReference>
<dbReference type="STRING" id="522772.Dacet_1939"/>
<dbReference type="CDD" id="cd01557">
    <property type="entry name" value="BCAT_beta_family"/>
    <property type="match status" value="1"/>
</dbReference>
<dbReference type="GO" id="GO:0009099">
    <property type="term" value="P:L-valine biosynthetic process"/>
    <property type="evidence" value="ECO:0007669"/>
    <property type="project" value="UniProtKB-UniPathway"/>
</dbReference>
<dbReference type="InterPro" id="IPR036038">
    <property type="entry name" value="Aminotransferase-like"/>
</dbReference>
<comment type="function">
    <text evidence="2">Acts on leucine, isoleucine and valine.</text>
</comment>
<evidence type="ECO:0000256" key="15">
    <source>
        <dbReference type="ARBA" id="ARBA00049229"/>
    </source>
</evidence>
<dbReference type="UniPathway" id="UPA00049">
    <property type="reaction ID" value="UER00062"/>
</dbReference>
<dbReference type="PIRSF" id="PIRSF006468">
    <property type="entry name" value="BCAT1"/>
    <property type="match status" value="1"/>
</dbReference>
<proteinExistence type="inferred from homology"/>
<dbReference type="InterPro" id="IPR005786">
    <property type="entry name" value="B_amino_transII"/>
</dbReference>
<keyword evidence="10 17" id="KW-0808">Transferase</keyword>
<evidence type="ECO:0000256" key="6">
    <source>
        <dbReference type="ARBA" id="ARBA00009320"/>
    </source>
</evidence>
<dbReference type="HOGENOM" id="CLU_031922_0_2_0"/>
<dbReference type="InterPro" id="IPR043132">
    <property type="entry name" value="BCAT-like_C"/>
</dbReference>
<evidence type="ECO:0000256" key="16">
    <source>
        <dbReference type="PIRSR" id="PIRSR006468-1"/>
    </source>
</evidence>
<dbReference type="InterPro" id="IPR033939">
    <property type="entry name" value="BCAT_family"/>
</dbReference>
<dbReference type="GO" id="GO:0009098">
    <property type="term" value="P:L-leucine biosynthetic process"/>
    <property type="evidence" value="ECO:0007669"/>
    <property type="project" value="UniProtKB-UniPathway"/>
</dbReference>
<dbReference type="RefSeq" id="WP_013011212.1">
    <property type="nucleotide sequence ID" value="NC_013943.1"/>
</dbReference>
<dbReference type="PaxDb" id="522772-Dacet_1939"/>
<evidence type="ECO:0000313" key="17">
    <source>
        <dbReference type="EMBL" id="ADD68702.1"/>
    </source>
</evidence>
<evidence type="ECO:0000256" key="2">
    <source>
        <dbReference type="ARBA" id="ARBA00003109"/>
    </source>
</evidence>
<dbReference type="SUPFAM" id="SSF56752">
    <property type="entry name" value="D-aminoacid aminotransferase-like PLP-dependent enzymes"/>
    <property type="match status" value="1"/>
</dbReference>
<dbReference type="Pfam" id="PF01063">
    <property type="entry name" value="Aminotran_4"/>
    <property type="match status" value="1"/>
</dbReference>
<evidence type="ECO:0000256" key="3">
    <source>
        <dbReference type="ARBA" id="ARBA00004824"/>
    </source>
</evidence>
<evidence type="ECO:0000256" key="9">
    <source>
        <dbReference type="ARBA" id="ARBA00022605"/>
    </source>
</evidence>
<dbReference type="EMBL" id="CP001968">
    <property type="protein sequence ID" value="ADD68702.1"/>
    <property type="molecule type" value="Genomic_DNA"/>
</dbReference>
<comment type="catalytic activity">
    <reaction evidence="15">
        <text>L-leucine + 2-oxoglutarate = 4-methyl-2-oxopentanoate + L-glutamate</text>
        <dbReference type="Rhea" id="RHEA:18321"/>
        <dbReference type="ChEBI" id="CHEBI:16810"/>
        <dbReference type="ChEBI" id="CHEBI:17865"/>
        <dbReference type="ChEBI" id="CHEBI:29985"/>
        <dbReference type="ChEBI" id="CHEBI:57427"/>
        <dbReference type="EC" id="2.6.1.42"/>
    </reaction>
</comment>
<feature type="modified residue" description="N6-(pyridoxal phosphate)lysine" evidence="16">
    <location>
        <position position="198"/>
    </location>
</feature>
<dbReference type="UniPathway" id="UPA00047">
    <property type="reaction ID" value="UER00058"/>
</dbReference>
<dbReference type="EC" id="2.6.1.42" evidence="7"/>
<dbReference type="AlphaFoldDB" id="D4H139"/>
<sequence length="367" mass="40671">MEIKTTLLPESQRKCSTIKDAESLPFGKLRSDHMLLIDYAKGVWKDARIVPYGSLSIMPGAVALHYGQSIFEGAKAFMHEDGELYAFRLEENAKRLNVSANQLCMPEIPVDVQVEGMMKLLDVERKWCPMQPESSLYVRPFMIGTEDALGMAPSSTYTFCVLLSPSGAYYSGGFKHAVRLLVTERYHRAVSGGTGSAKCCGNYGQAFQAARFSKKYDASQVLYLDASNQYIEEVGSMNHFHITKDKTVVIPEFTDSILRSITSLSVMELLPSLGYKVRQERVKITEFLDGIRSGEIIEAGGFGTAAVVTPVSEYIFENGDILTVGDGGIGENTRKIYEAYTAIQTGKAADKLGWLQKVPHFQYDLAR</sequence>
<comment type="similarity">
    <text evidence="6">Belongs to the class-IV pyridoxal-phosphate-dependent aminotransferase family.</text>
</comment>
<keyword evidence="9" id="KW-0028">Amino-acid biosynthesis</keyword>
<evidence type="ECO:0000256" key="13">
    <source>
        <dbReference type="ARBA" id="ARBA00048212"/>
    </source>
</evidence>
<dbReference type="NCBIfam" id="TIGR01123">
    <property type="entry name" value="ilvE_II"/>
    <property type="match status" value="1"/>
</dbReference>
<dbReference type="eggNOG" id="COG0115">
    <property type="taxonomic scope" value="Bacteria"/>
</dbReference>
<dbReference type="InterPro" id="IPR001544">
    <property type="entry name" value="Aminotrans_IV"/>
</dbReference>
<dbReference type="Gene3D" id="3.30.470.10">
    <property type="match status" value="1"/>
</dbReference>
<evidence type="ECO:0000256" key="14">
    <source>
        <dbReference type="ARBA" id="ARBA00048798"/>
    </source>
</evidence>
<keyword evidence="18" id="KW-1185">Reference proteome</keyword>
<keyword evidence="8 17" id="KW-0032">Aminotransferase</keyword>
<dbReference type="KEGG" id="dap:Dacet_1939"/>
<dbReference type="InParanoid" id="D4H139"/>
<evidence type="ECO:0000256" key="12">
    <source>
        <dbReference type="ARBA" id="ARBA00023304"/>
    </source>
</evidence>
<comment type="pathway">
    <text evidence="4">Amino-acid biosynthesis; L-valine biosynthesis; L-valine from pyruvate: step 4/4.</text>
</comment>
<evidence type="ECO:0000256" key="8">
    <source>
        <dbReference type="ARBA" id="ARBA00022576"/>
    </source>
</evidence>
<comment type="pathway">
    <text evidence="5">Amino-acid biosynthesis; L-leucine biosynthesis; L-leucine from 3-methyl-2-oxobutanoate: step 4/4.</text>
</comment>
<dbReference type="Gene3D" id="3.20.10.10">
    <property type="entry name" value="D-amino Acid Aminotransferase, subunit A, domain 2"/>
    <property type="match status" value="1"/>
</dbReference>
<dbReference type="FunCoup" id="D4H139">
    <property type="interactions" value="404"/>
</dbReference>
<name>D4H139_DENA2</name>
<evidence type="ECO:0000256" key="10">
    <source>
        <dbReference type="ARBA" id="ARBA00022679"/>
    </source>
</evidence>
<comment type="catalytic activity">
    <reaction evidence="14">
        <text>L-isoleucine + 2-oxoglutarate = (S)-3-methyl-2-oxopentanoate + L-glutamate</text>
        <dbReference type="Rhea" id="RHEA:24801"/>
        <dbReference type="ChEBI" id="CHEBI:16810"/>
        <dbReference type="ChEBI" id="CHEBI:29985"/>
        <dbReference type="ChEBI" id="CHEBI:35146"/>
        <dbReference type="ChEBI" id="CHEBI:58045"/>
        <dbReference type="EC" id="2.6.1.42"/>
    </reaction>
</comment>
<comment type="pathway">
    <text evidence="3">Amino-acid biosynthesis; L-isoleucine biosynthesis; L-isoleucine from 2-oxobutanoate: step 4/4.</text>
</comment>
<evidence type="ECO:0000256" key="1">
    <source>
        <dbReference type="ARBA" id="ARBA00001933"/>
    </source>
</evidence>
<comment type="cofactor">
    <cofactor evidence="1">
        <name>pyridoxal 5'-phosphate</name>
        <dbReference type="ChEBI" id="CHEBI:597326"/>
    </cofactor>
</comment>
<protein>
    <recommendedName>
        <fullName evidence="7">branched-chain-amino-acid transaminase</fullName>
        <ecNumber evidence="7">2.6.1.42</ecNumber>
    </recommendedName>
</protein>
<dbReference type="Proteomes" id="UP000002012">
    <property type="component" value="Chromosome"/>
</dbReference>
<dbReference type="UniPathway" id="UPA00048">
    <property type="reaction ID" value="UER00073"/>
</dbReference>
<dbReference type="GO" id="GO:0004084">
    <property type="term" value="F:branched-chain-amino-acid transaminase activity"/>
    <property type="evidence" value="ECO:0007669"/>
    <property type="project" value="UniProtKB-EC"/>
</dbReference>
<keyword evidence="12" id="KW-0100">Branched-chain amino acid biosynthesis</keyword>